<dbReference type="OrthoDB" id="264520at2759"/>
<dbReference type="GO" id="GO:0006952">
    <property type="term" value="P:defense response"/>
    <property type="evidence" value="ECO:0007669"/>
    <property type="project" value="InterPro"/>
</dbReference>
<dbReference type="EMBL" id="MLFT02000010">
    <property type="protein sequence ID" value="PHT36021.1"/>
    <property type="molecule type" value="Genomic_DNA"/>
</dbReference>
<dbReference type="GO" id="GO:0005802">
    <property type="term" value="C:trans-Golgi network"/>
    <property type="evidence" value="ECO:0007669"/>
    <property type="project" value="TreeGrafter"/>
</dbReference>
<dbReference type="GO" id="GO:0009788">
    <property type="term" value="P:negative regulation of abscisic acid-activated signaling pathway"/>
    <property type="evidence" value="ECO:0007669"/>
    <property type="project" value="TreeGrafter"/>
</dbReference>
<dbReference type="GO" id="GO:0005769">
    <property type="term" value="C:early endosome"/>
    <property type="evidence" value="ECO:0007669"/>
    <property type="project" value="TreeGrafter"/>
</dbReference>
<dbReference type="AlphaFoldDB" id="A0A2G2VSR7"/>
<comment type="caution">
    <text evidence="1">The sequence shown here is derived from an EMBL/GenBank/DDBJ whole genome shotgun (WGS) entry which is preliminary data.</text>
</comment>
<reference evidence="1 2" key="1">
    <citation type="journal article" date="2017" name="Genome Biol.">
        <title>New reference genome sequences of hot pepper reveal the massive evolution of plant disease-resistance genes by retroduplication.</title>
        <authorList>
            <person name="Kim S."/>
            <person name="Park J."/>
            <person name="Yeom S.I."/>
            <person name="Kim Y.M."/>
            <person name="Seo E."/>
            <person name="Kim K.T."/>
            <person name="Kim M.S."/>
            <person name="Lee J.M."/>
            <person name="Cheong K."/>
            <person name="Shin H.S."/>
            <person name="Kim S.B."/>
            <person name="Han K."/>
            <person name="Lee J."/>
            <person name="Park M."/>
            <person name="Lee H.A."/>
            <person name="Lee H.Y."/>
            <person name="Lee Y."/>
            <person name="Oh S."/>
            <person name="Lee J.H."/>
            <person name="Choi E."/>
            <person name="Choi E."/>
            <person name="Lee S.E."/>
            <person name="Jeon J."/>
            <person name="Kim H."/>
            <person name="Choi G."/>
            <person name="Song H."/>
            <person name="Lee J."/>
            <person name="Lee S.C."/>
            <person name="Kwon J.K."/>
            <person name="Lee H.Y."/>
            <person name="Koo N."/>
            <person name="Hong Y."/>
            <person name="Kim R.W."/>
            <person name="Kang W.H."/>
            <person name="Huh J.H."/>
            <person name="Kang B.C."/>
            <person name="Yang T.J."/>
            <person name="Lee Y.H."/>
            <person name="Bennetzen J.L."/>
            <person name="Choi D."/>
        </authorList>
    </citation>
    <scope>NUCLEOTIDE SEQUENCE [LARGE SCALE GENOMIC DNA]</scope>
    <source>
        <strain evidence="2">cv. PBC81</strain>
    </source>
</reference>
<dbReference type="PANTHER" id="PTHR46960">
    <property type="entry name" value="E3 UBIQUITIN-PROTEIN LIGASE KEG"/>
    <property type="match status" value="1"/>
</dbReference>
<proteinExistence type="predicted"/>
<dbReference type="GO" id="GO:0009738">
    <property type="term" value="P:abscisic acid-activated signaling pathway"/>
    <property type="evidence" value="ECO:0007669"/>
    <property type="project" value="InterPro"/>
</dbReference>
<dbReference type="Proteomes" id="UP000224567">
    <property type="component" value="Unassembled WGS sequence"/>
</dbReference>
<name>A0A2G2VSR7_CAPBA</name>
<accession>A0A2G2VSR7</accession>
<reference evidence="2" key="2">
    <citation type="journal article" date="2017" name="J. Anim. Genet.">
        <title>Multiple reference genome sequences of hot pepper reveal the massive evolution of plant disease resistance genes by retroduplication.</title>
        <authorList>
            <person name="Kim S."/>
            <person name="Park J."/>
            <person name="Yeom S.-I."/>
            <person name="Kim Y.-M."/>
            <person name="Seo E."/>
            <person name="Kim K.-T."/>
            <person name="Kim M.-S."/>
            <person name="Lee J.M."/>
            <person name="Cheong K."/>
            <person name="Shin H.-S."/>
            <person name="Kim S.-B."/>
            <person name="Han K."/>
            <person name="Lee J."/>
            <person name="Park M."/>
            <person name="Lee H.-A."/>
            <person name="Lee H.-Y."/>
            <person name="Lee Y."/>
            <person name="Oh S."/>
            <person name="Lee J.H."/>
            <person name="Choi E."/>
            <person name="Choi E."/>
            <person name="Lee S.E."/>
            <person name="Jeon J."/>
            <person name="Kim H."/>
            <person name="Choi G."/>
            <person name="Song H."/>
            <person name="Lee J."/>
            <person name="Lee S.-C."/>
            <person name="Kwon J.-K."/>
            <person name="Lee H.-Y."/>
            <person name="Koo N."/>
            <person name="Hong Y."/>
            <person name="Kim R.W."/>
            <person name="Kang W.-H."/>
            <person name="Huh J.H."/>
            <person name="Kang B.-C."/>
            <person name="Yang T.-J."/>
            <person name="Lee Y.-H."/>
            <person name="Bennetzen J.L."/>
            <person name="Choi D."/>
        </authorList>
    </citation>
    <scope>NUCLEOTIDE SEQUENCE [LARGE SCALE GENOMIC DNA]</scope>
    <source>
        <strain evidence="2">cv. PBC81</strain>
    </source>
</reference>
<organism evidence="1 2">
    <name type="scientific">Capsicum baccatum</name>
    <name type="common">Peruvian pepper</name>
    <dbReference type="NCBI Taxonomy" id="33114"/>
    <lineage>
        <taxon>Eukaryota</taxon>
        <taxon>Viridiplantae</taxon>
        <taxon>Streptophyta</taxon>
        <taxon>Embryophyta</taxon>
        <taxon>Tracheophyta</taxon>
        <taxon>Spermatophyta</taxon>
        <taxon>Magnoliopsida</taxon>
        <taxon>eudicotyledons</taxon>
        <taxon>Gunneridae</taxon>
        <taxon>Pentapetalae</taxon>
        <taxon>asterids</taxon>
        <taxon>lamiids</taxon>
        <taxon>Solanales</taxon>
        <taxon>Solanaceae</taxon>
        <taxon>Solanoideae</taxon>
        <taxon>Capsiceae</taxon>
        <taxon>Capsicum</taxon>
    </lineage>
</organism>
<dbReference type="STRING" id="33114.A0A2G2VSR7"/>
<evidence type="ECO:0000313" key="1">
    <source>
        <dbReference type="EMBL" id="PHT36021.1"/>
    </source>
</evidence>
<protein>
    <submittedName>
        <fullName evidence="1">Uncharacterized protein</fullName>
    </submittedName>
</protein>
<gene>
    <name evidence="1" type="ORF">CQW23_23721</name>
</gene>
<evidence type="ECO:0000313" key="2">
    <source>
        <dbReference type="Proteomes" id="UP000224567"/>
    </source>
</evidence>
<dbReference type="GO" id="GO:0016567">
    <property type="term" value="P:protein ubiquitination"/>
    <property type="evidence" value="ECO:0007669"/>
    <property type="project" value="InterPro"/>
</dbReference>
<dbReference type="GO" id="GO:0045324">
    <property type="term" value="P:late endosome to vacuole transport"/>
    <property type="evidence" value="ECO:0007669"/>
    <property type="project" value="TreeGrafter"/>
</dbReference>
<dbReference type="GO" id="GO:0004842">
    <property type="term" value="F:ubiquitin-protein transferase activity"/>
    <property type="evidence" value="ECO:0007669"/>
    <property type="project" value="InterPro"/>
</dbReference>
<keyword evidence="2" id="KW-1185">Reference proteome</keyword>
<dbReference type="PANTHER" id="PTHR46960:SF1">
    <property type="entry name" value="E3 UBIQUITIN-PROTEIN LIGASE KEG"/>
    <property type="match status" value="1"/>
</dbReference>
<dbReference type="InterPro" id="IPR044584">
    <property type="entry name" value="KEG"/>
</dbReference>
<sequence length="164" mass="18074">MSPPYQARTKSFVGSEVVEHGLEEVFSSNMICENLEWIVVVLSGKSLCNYLEALPHEWILEVLMEALREKGVCLSPTVYEVGYWVKFKGSIITPSYGWQDGEPLEEALRARAVGATTSELPETIKEFFTPATTFVEASVQPDATVDTLLADDTAAQSVTHDTNA</sequence>